<dbReference type="RefSeq" id="WP_380775878.1">
    <property type="nucleotide sequence ID" value="NZ_JBHUEO010000104.1"/>
</dbReference>
<sequence length="86" mass="9548">MTLSRGAGRIGGSVRSGRGHNPELKLLRRIMEHFKHAFNDLTSDTRVKSCLMEIVFLSWVPDGITMGRLYGVGRALAFFLKEGARG</sequence>
<protein>
    <submittedName>
        <fullName evidence="2">Uncharacterized protein</fullName>
    </submittedName>
</protein>
<organism evidence="2 3">
    <name type="scientific">Siminovitchia sediminis</name>
    <dbReference type="NCBI Taxonomy" id="1274353"/>
    <lineage>
        <taxon>Bacteria</taxon>
        <taxon>Bacillati</taxon>
        <taxon>Bacillota</taxon>
        <taxon>Bacilli</taxon>
        <taxon>Bacillales</taxon>
        <taxon>Bacillaceae</taxon>
        <taxon>Siminovitchia</taxon>
    </lineage>
</organism>
<proteinExistence type="predicted"/>
<comment type="caution">
    <text evidence="2">The sequence shown here is derived from an EMBL/GenBank/DDBJ whole genome shotgun (WGS) entry which is preliminary data.</text>
</comment>
<evidence type="ECO:0000256" key="1">
    <source>
        <dbReference type="SAM" id="MobiDB-lite"/>
    </source>
</evidence>
<reference evidence="3" key="1">
    <citation type="journal article" date="2019" name="Int. J. Syst. Evol. Microbiol.">
        <title>The Global Catalogue of Microorganisms (GCM) 10K type strain sequencing project: providing services to taxonomists for standard genome sequencing and annotation.</title>
        <authorList>
            <consortium name="The Broad Institute Genomics Platform"/>
            <consortium name="The Broad Institute Genome Sequencing Center for Infectious Disease"/>
            <person name="Wu L."/>
            <person name="Ma J."/>
        </authorList>
    </citation>
    <scope>NUCLEOTIDE SEQUENCE [LARGE SCALE GENOMIC DNA]</scope>
    <source>
        <strain evidence="3">CGMCC 1.12295</strain>
    </source>
</reference>
<keyword evidence="3" id="KW-1185">Reference proteome</keyword>
<feature type="region of interest" description="Disordered" evidence="1">
    <location>
        <begin position="1"/>
        <end position="20"/>
    </location>
</feature>
<evidence type="ECO:0000313" key="2">
    <source>
        <dbReference type="EMBL" id="MFD1708540.1"/>
    </source>
</evidence>
<feature type="compositionally biased region" description="Low complexity" evidence="1">
    <location>
        <begin position="1"/>
        <end position="16"/>
    </location>
</feature>
<name>A0ABW4KKL5_9BACI</name>
<evidence type="ECO:0000313" key="3">
    <source>
        <dbReference type="Proteomes" id="UP001597301"/>
    </source>
</evidence>
<gene>
    <name evidence="2" type="ORF">ACFSCZ_17850</name>
</gene>
<dbReference type="EMBL" id="JBHUEO010000104">
    <property type="protein sequence ID" value="MFD1708540.1"/>
    <property type="molecule type" value="Genomic_DNA"/>
</dbReference>
<accession>A0ABW4KKL5</accession>
<dbReference type="Proteomes" id="UP001597301">
    <property type="component" value="Unassembled WGS sequence"/>
</dbReference>